<evidence type="ECO:0000256" key="1">
    <source>
        <dbReference type="ARBA" id="ARBA00022679"/>
    </source>
</evidence>
<dbReference type="Pfam" id="PF00685">
    <property type="entry name" value="Sulfotransfer_1"/>
    <property type="match status" value="1"/>
</dbReference>
<dbReference type="InterPro" id="IPR000863">
    <property type="entry name" value="Sulfotransferase_dom"/>
</dbReference>
<feature type="compositionally biased region" description="Acidic residues" evidence="6">
    <location>
        <begin position="94"/>
        <end position="111"/>
    </location>
</feature>
<dbReference type="PANTHER" id="PTHR10605">
    <property type="entry name" value="HEPARAN SULFATE SULFOTRANSFERASE"/>
    <property type="match status" value="1"/>
</dbReference>
<dbReference type="PANTHER" id="PTHR10605:SF72">
    <property type="entry name" value="HEPARAN SULFATE 3-O SULFOTRANSFERASE-B, ISOFORM A"/>
    <property type="match status" value="1"/>
</dbReference>
<feature type="region of interest" description="Disordered" evidence="6">
    <location>
        <begin position="560"/>
        <end position="581"/>
    </location>
</feature>
<dbReference type="InterPro" id="IPR027417">
    <property type="entry name" value="P-loop_NTPase"/>
</dbReference>
<dbReference type="GO" id="GO:0008467">
    <property type="term" value="F:[heparan sulfate]-glucosamine 3-sulfotransferase activity"/>
    <property type="evidence" value="ECO:0007669"/>
    <property type="project" value="TreeGrafter"/>
</dbReference>
<keyword evidence="5" id="KW-1015">Disulfide bond</keyword>
<feature type="binding site" evidence="4">
    <location>
        <position position="434"/>
    </location>
    <ligand>
        <name>3'-phosphoadenylyl sulfate</name>
        <dbReference type="ChEBI" id="CHEBI:58339"/>
    </ligand>
</feature>
<feature type="region of interest" description="Disordered" evidence="6">
    <location>
        <begin position="90"/>
        <end position="124"/>
    </location>
</feature>
<dbReference type="EMBL" id="MRZV01000026">
    <property type="protein sequence ID" value="PIK61713.1"/>
    <property type="molecule type" value="Genomic_DNA"/>
</dbReference>
<sequence>MVLRVTRRNLLLLLFMLSVVGLLVYSKIGSSVNLVKGTALSSGLRKLDNLIHKDELGGKQGEWKSKGVGILPGDDDVHEDDVVGVIRFPHESANEGDDDGDDDGVADDGDDSLVRDGSNGSEKGKAMVLIGNHMRVGGNLEKLMKEEGFIRGVDAAGERRGKWIKEKRVDGDGVDREVMVHRRVPVKASGRESVGNDTKELSSRRDANTQVMVINEQARSKAERVANRRTIKVGQSRNHLVADPQPESKKNESLESNSVVATAQGVQHTHYFYEHPEDTKAKKLFMKCLSKMAPTEKKAFIEFESKYDRKESLLRDGRLTLGGKWVILSDFMRTLGREQRLPQVINIGAKKSGTTALGWFLTMHPQISHSFGNEVHFFDKTYHKGLGYYKSRMNFAKTNNLVFEKTPRYLVTDSAPEHAQKDLPSDVKFIICIRDPLKRALSDFRHDSTLKVRRAYKMNPRVIQGRTAETEGERFADGAFDKFGNVNTSFDSVRTSSYVKHFRNWLSYFDRDRFLIIDHQQLVDDAFHELIRIEKFLGLTPYFEKRMFYYDQNRRGTCMRRPGNPCPPRSSPGFLPAGQLSGPEARKLRDYFRPLNREFVELVGDNNFTWVNL</sequence>
<organism evidence="8 9">
    <name type="scientific">Stichopus japonicus</name>
    <name type="common">Sea cucumber</name>
    <dbReference type="NCBI Taxonomy" id="307972"/>
    <lineage>
        <taxon>Eukaryota</taxon>
        <taxon>Metazoa</taxon>
        <taxon>Echinodermata</taxon>
        <taxon>Eleutherozoa</taxon>
        <taxon>Echinozoa</taxon>
        <taxon>Holothuroidea</taxon>
        <taxon>Aspidochirotacea</taxon>
        <taxon>Aspidochirotida</taxon>
        <taxon>Stichopodidae</taxon>
        <taxon>Apostichopus</taxon>
    </lineage>
</organism>
<feature type="disulfide bond" evidence="5">
    <location>
        <begin position="558"/>
        <end position="566"/>
    </location>
</feature>
<evidence type="ECO:0000256" key="4">
    <source>
        <dbReference type="PIRSR" id="PIRSR637359-2"/>
    </source>
</evidence>
<evidence type="ECO:0000256" key="6">
    <source>
        <dbReference type="SAM" id="MobiDB-lite"/>
    </source>
</evidence>
<dbReference type="Gene3D" id="3.40.50.300">
    <property type="entry name" value="P-loop containing nucleotide triphosphate hydrolases"/>
    <property type="match status" value="1"/>
</dbReference>
<comment type="caution">
    <text evidence="8">The sequence shown here is derived from an EMBL/GenBank/DDBJ whole genome shotgun (WGS) entry which is preliminary data.</text>
</comment>
<dbReference type="STRING" id="307972.A0A2G8LN84"/>
<evidence type="ECO:0000259" key="7">
    <source>
        <dbReference type="Pfam" id="PF00685"/>
    </source>
</evidence>
<gene>
    <name evidence="8" type="ORF">BSL78_01343</name>
</gene>
<dbReference type="Proteomes" id="UP000230750">
    <property type="component" value="Unassembled WGS sequence"/>
</dbReference>
<reference evidence="8 9" key="1">
    <citation type="journal article" date="2017" name="PLoS Biol.">
        <title>The sea cucumber genome provides insights into morphological evolution and visceral regeneration.</title>
        <authorList>
            <person name="Zhang X."/>
            <person name="Sun L."/>
            <person name="Yuan J."/>
            <person name="Sun Y."/>
            <person name="Gao Y."/>
            <person name="Zhang L."/>
            <person name="Li S."/>
            <person name="Dai H."/>
            <person name="Hamel J.F."/>
            <person name="Liu C."/>
            <person name="Yu Y."/>
            <person name="Liu S."/>
            <person name="Lin W."/>
            <person name="Guo K."/>
            <person name="Jin S."/>
            <person name="Xu P."/>
            <person name="Storey K.B."/>
            <person name="Huan P."/>
            <person name="Zhang T."/>
            <person name="Zhou Y."/>
            <person name="Zhang J."/>
            <person name="Lin C."/>
            <person name="Li X."/>
            <person name="Xing L."/>
            <person name="Huo D."/>
            <person name="Sun M."/>
            <person name="Wang L."/>
            <person name="Mercier A."/>
            <person name="Li F."/>
            <person name="Yang H."/>
            <person name="Xiang J."/>
        </authorList>
    </citation>
    <scope>NUCLEOTIDE SEQUENCE [LARGE SCALE GENOMIC DNA]</scope>
    <source>
        <strain evidence="8">Shaxun</strain>
        <tissue evidence="8">Muscle</tissue>
    </source>
</reference>
<name>A0A2G8LN84_STIJA</name>
<feature type="domain" description="Sulfotransferase" evidence="7">
    <location>
        <begin position="342"/>
        <end position="540"/>
    </location>
</feature>
<evidence type="ECO:0000313" key="8">
    <source>
        <dbReference type="EMBL" id="PIK61713.1"/>
    </source>
</evidence>
<proteinExistence type="predicted"/>
<keyword evidence="2" id="KW-0325">Glycoprotein</keyword>
<keyword evidence="9" id="KW-1185">Reference proteome</keyword>
<feature type="region of interest" description="Disordered" evidence="6">
    <location>
        <begin position="234"/>
        <end position="256"/>
    </location>
</feature>
<dbReference type="SUPFAM" id="SSF52540">
    <property type="entry name" value="P-loop containing nucleoside triphosphate hydrolases"/>
    <property type="match status" value="1"/>
</dbReference>
<dbReference type="OrthoDB" id="10062788at2759"/>
<dbReference type="InterPro" id="IPR037359">
    <property type="entry name" value="NST/OST"/>
</dbReference>
<accession>A0A2G8LN84</accession>
<feature type="binding site" evidence="4">
    <location>
        <position position="442"/>
    </location>
    <ligand>
        <name>3'-phosphoadenylyl sulfate</name>
        <dbReference type="ChEBI" id="CHEBI:58339"/>
    </ligand>
</feature>
<evidence type="ECO:0000256" key="5">
    <source>
        <dbReference type="PIRSR" id="PIRSR637359-3"/>
    </source>
</evidence>
<protein>
    <submittedName>
        <fullName evidence="8">Putative heparan sulfate glucosamine 3-O-sulfotransferase 1-like</fullName>
    </submittedName>
</protein>
<feature type="active site" description="For sulfotransferase activity" evidence="3">
    <location>
        <position position="351"/>
    </location>
</feature>
<evidence type="ECO:0000256" key="3">
    <source>
        <dbReference type="PIRSR" id="PIRSR637359-1"/>
    </source>
</evidence>
<evidence type="ECO:0000256" key="2">
    <source>
        <dbReference type="ARBA" id="ARBA00023180"/>
    </source>
</evidence>
<dbReference type="AlphaFoldDB" id="A0A2G8LN84"/>
<evidence type="ECO:0000313" key="9">
    <source>
        <dbReference type="Proteomes" id="UP000230750"/>
    </source>
</evidence>
<keyword evidence="1 8" id="KW-0808">Transferase</keyword>